<evidence type="ECO:0000256" key="3">
    <source>
        <dbReference type="ARBA" id="ARBA00022475"/>
    </source>
</evidence>
<feature type="domain" description="Amino acid transporter transmembrane" evidence="11">
    <location>
        <begin position="27"/>
        <end position="458"/>
    </location>
</feature>
<evidence type="ECO:0000256" key="7">
    <source>
        <dbReference type="ARBA" id="ARBA00022989"/>
    </source>
</evidence>
<proteinExistence type="inferred from homology"/>
<feature type="transmembrane region" description="Helical" evidence="10">
    <location>
        <begin position="30"/>
        <end position="53"/>
    </location>
</feature>
<evidence type="ECO:0000256" key="8">
    <source>
        <dbReference type="ARBA" id="ARBA00023136"/>
    </source>
</evidence>
<dbReference type="FunFam" id="1.20.1740.10:FF:000055">
    <property type="entry name" value="Amino acid permease 6"/>
    <property type="match status" value="1"/>
</dbReference>
<dbReference type="GO" id="GO:0015293">
    <property type="term" value="F:symporter activity"/>
    <property type="evidence" value="ECO:0007669"/>
    <property type="project" value="UniProtKB-KW"/>
</dbReference>
<feature type="transmembrane region" description="Helical" evidence="10">
    <location>
        <begin position="432"/>
        <end position="458"/>
    </location>
</feature>
<comment type="caution">
    <text evidence="12">The sequence shown here is derived from an EMBL/GenBank/DDBJ whole genome shotgun (WGS) entry which is preliminary data.</text>
</comment>
<feature type="transmembrane region" description="Helical" evidence="10">
    <location>
        <begin position="272"/>
        <end position="293"/>
    </location>
</feature>
<evidence type="ECO:0000256" key="10">
    <source>
        <dbReference type="SAM" id="Phobius"/>
    </source>
</evidence>
<dbReference type="GO" id="GO:0005886">
    <property type="term" value="C:plasma membrane"/>
    <property type="evidence" value="ECO:0007669"/>
    <property type="project" value="UniProtKB-SubCell"/>
</dbReference>
<keyword evidence="8 10" id="KW-0472">Membrane</keyword>
<comment type="similarity">
    <text evidence="9">Belongs to the amino acid/polyamine transporter 2 family. Amino acid/auxin permease (AAAP) (TC 2.A.18.2) subfamily.</text>
</comment>
<comment type="subcellular location">
    <subcellularLocation>
        <location evidence="1">Cell membrane</location>
    </subcellularLocation>
</comment>
<evidence type="ECO:0000256" key="4">
    <source>
        <dbReference type="ARBA" id="ARBA00022692"/>
    </source>
</evidence>
<evidence type="ECO:0000313" key="13">
    <source>
        <dbReference type="Proteomes" id="UP001604336"/>
    </source>
</evidence>
<gene>
    <name evidence="12" type="ORF">Adt_17655</name>
</gene>
<evidence type="ECO:0000256" key="1">
    <source>
        <dbReference type="ARBA" id="ARBA00004236"/>
    </source>
</evidence>
<dbReference type="AlphaFoldDB" id="A0ABD1TH49"/>
<feature type="transmembrane region" description="Helical" evidence="10">
    <location>
        <begin position="156"/>
        <end position="173"/>
    </location>
</feature>
<keyword evidence="7 10" id="KW-1133">Transmembrane helix</keyword>
<evidence type="ECO:0000256" key="6">
    <source>
        <dbReference type="ARBA" id="ARBA00022970"/>
    </source>
</evidence>
<feature type="transmembrane region" description="Helical" evidence="10">
    <location>
        <begin position="115"/>
        <end position="136"/>
    </location>
</feature>
<feature type="transmembrane region" description="Helical" evidence="10">
    <location>
        <begin position="375"/>
        <end position="395"/>
    </location>
</feature>
<dbReference type="EMBL" id="JBFOLK010000005">
    <property type="protein sequence ID" value="KAL2512055.1"/>
    <property type="molecule type" value="Genomic_DNA"/>
</dbReference>
<feature type="transmembrane region" description="Helical" evidence="10">
    <location>
        <begin position="59"/>
        <end position="80"/>
    </location>
</feature>
<evidence type="ECO:0000259" key="11">
    <source>
        <dbReference type="Pfam" id="PF01490"/>
    </source>
</evidence>
<feature type="transmembrane region" description="Helical" evidence="10">
    <location>
        <begin position="313"/>
        <end position="340"/>
    </location>
</feature>
<organism evidence="12 13">
    <name type="scientific">Abeliophyllum distichum</name>
    <dbReference type="NCBI Taxonomy" id="126358"/>
    <lineage>
        <taxon>Eukaryota</taxon>
        <taxon>Viridiplantae</taxon>
        <taxon>Streptophyta</taxon>
        <taxon>Embryophyta</taxon>
        <taxon>Tracheophyta</taxon>
        <taxon>Spermatophyta</taxon>
        <taxon>Magnoliopsida</taxon>
        <taxon>eudicotyledons</taxon>
        <taxon>Gunneridae</taxon>
        <taxon>Pentapetalae</taxon>
        <taxon>asterids</taxon>
        <taxon>lamiids</taxon>
        <taxon>Lamiales</taxon>
        <taxon>Oleaceae</taxon>
        <taxon>Forsythieae</taxon>
        <taxon>Abeliophyllum</taxon>
    </lineage>
</organism>
<keyword evidence="3" id="KW-1003">Cell membrane</keyword>
<keyword evidence="6" id="KW-0029">Amino-acid transport</keyword>
<dbReference type="PANTHER" id="PTHR48017">
    <property type="entry name" value="OS05G0424000 PROTEIN-RELATED"/>
    <property type="match status" value="1"/>
</dbReference>
<feature type="transmembrane region" description="Helical" evidence="10">
    <location>
        <begin position="180"/>
        <end position="202"/>
    </location>
</feature>
<reference evidence="13" key="1">
    <citation type="submission" date="2024-07" db="EMBL/GenBank/DDBJ databases">
        <title>Two chromosome-level genome assemblies of Korean endemic species Abeliophyllum distichum and Forsythia ovata (Oleaceae).</title>
        <authorList>
            <person name="Jang H."/>
        </authorList>
    </citation>
    <scope>NUCLEOTIDE SEQUENCE [LARGE SCALE GENOMIC DNA]</scope>
</reference>
<keyword evidence="5" id="KW-0769">Symport</keyword>
<name>A0ABD1TH49_9LAMI</name>
<dbReference type="InterPro" id="IPR013057">
    <property type="entry name" value="AA_transpt_TM"/>
</dbReference>
<dbReference type="Pfam" id="PF01490">
    <property type="entry name" value="Aa_trans"/>
    <property type="match status" value="1"/>
</dbReference>
<dbReference type="Proteomes" id="UP001604336">
    <property type="component" value="Unassembled WGS sequence"/>
</dbReference>
<accession>A0ABD1TH49</accession>
<sequence length="471" mass="51650">MITNTKFGIETGNDYSKFDDDGRIKRTGTLVTTSAHIITAVIGSGVLSLAWAIAQLGWIAGPIALVGFSLITWFTSILLADCNRSEDGKRNYTYMDVVKSNLGGMKIQLCGIAQYSNLIGISIGYSITTSISMVAIKRSNCFHKLGQHVGCHESNNQFIIIFGIIQVLLSQIPNFHKLSVLSLVAAVMSFAYSSIGFALSIAKVAGGGGHVETGLTGIPIGENQSSVDKMWNTCSALGNIAFAYAFSTVLVEIQDTVKSGQSENKVMKKATLIAILISTLFYMLCGLLGYAAFGDKAPGNFLTGFGFYNPFWLVDLANLCIVVHLLGAYQVFCQPIFAFVERWSSKKWAGSNFITKEYSIGMPFCGSFNFSFFRLVWRTTYVIFTTILAMLFPFFNDFVGLLGAASFWPLTVYFPIEMYISKAKIPKFSFTWIWMQILSLICLTISLLAAAGSIRGLIKSLQTFKPFHSVS</sequence>
<evidence type="ECO:0000256" key="9">
    <source>
        <dbReference type="ARBA" id="ARBA00061463"/>
    </source>
</evidence>
<evidence type="ECO:0000313" key="12">
    <source>
        <dbReference type="EMBL" id="KAL2512055.1"/>
    </source>
</evidence>
<keyword evidence="2" id="KW-0813">Transport</keyword>
<evidence type="ECO:0000256" key="2">
    <source>
        <dbReference type="ARBA" id="ARBA00022448"/>
    </source>
</evidence>
<evidence type="ECO:0000256" key="5">
    <source>
        <dbReference type="ARBA" id="ARBA00022847"/>
    </source>
</evidence>
<protein>
    <submittedName>
        <fullName evidence="12">Amino acid permease 6</fullName>
    </submittedName>
</protein>
<keyword evidence="4 10" id="KW-0812">Transmembrane</keyword>
<keyword evidence="13" id="KW-1185">Reference proteome</keyword>
<feature type="transmembrane region" description="Helical" evidence="10">
    <location>
        <begin position="230"/>
        <end position="251"/>
    </location>
</feature>
<dbReference type="GO" id="GO:0006865">
    <property type="term" value="P:amino acid transport"/>
    <property type="evidence" value="ECO:0007669"/>
    <property type="project" value="UniProtKB-KW"/>
</dbReference>
<feature type="transmembrane region" description="Helical" evidence="10">
    <location>
        <begin position="401"/>
        <end position="420"/>
    </location>
</feature>